<dbReference type="SUPFAM" id="SSF56801">
    <property type="entry name" value="Acetyl-CoA synthetase-like"/>
    <property type="match status" value="1"/>
</dbReference>
<dbReference type="OrthoDB" id="9803968at2"/>
<dbReference type="InterPro" id="IPR020845">
    <property type="entry name" value="AMP-binding_CS"/>
</dbReference>
<comment type="similarity">
    <text evidence="1">Belongs to the ATP-dependent AMP-binding enzyme family.</text>
</comment>
<dbReference type="InterPro" id="IPR000873">
    <property type="entry name" value="AMP-dep_synth/lig_dom"/>
</dbReference>
<dbReference type="EMBL" id="SJST01000003">
    <property type="protein sequence ID" value="TCD14171.1"/>
    <property type="molecule type" value="Genomic_DNA"/>
</dbReference>
<dbReference type="GO" id="GO:0031956">
    <property type="term" value="F:medium-chain fatty acid-CoA ligase activity"/>
    <property type="evidence" value="ECO:0007669"/>
    <property type="project" value="TreeGrafter"/>
</dbReference>
<evidence type="ECO:0000313" key="4">
    <source>
        <dbReference type="EMBL" id="TCD14171.1"/>
    </source>
</evidence>
<evidence type="ECO:0000259" key="3">
    <source>
        <dbReference type="Pfam" id="PF13193"/>
    </source>
</evidence>
<dbReference type="AlphaFoldDB" id="A0A4R0PAA0"/>
<name>A0A4R0PAA0_9HYPH</name>
<dbReference type="PROSITE" id="PS00455">
    <property type="entry name" value="AMP_BINDING"/>
    <property type="match status" value="1"/>
</dbReference>
<evidence type="ECO:0000259" key="2">
    <source>
        <dbReference type="Pfam" id="PF00501"/>
    </source>
</evidence>
<evidence type="ECO:0000256" key="1">
    <source>
        <dbReference type="ARBA" id="ARBA00006432"/>
    </source>
</evidence>
<feature type="domain" description="AMP-binding enzyme C-terminal" evidence="3">
    <location>
        <begin position="413"/>
        <end position="488"/>
    </location>
</feature>
<dbReference type="InterPro" id="IPR042099">
    <property type="entry name" value="ANL_N_sf"/>
</dbReference>
<protein>
    <submittedName>
        <fullName evidence="4">Malonyl-CoA synthase</fullName>
    </submittedName>
</protein>
<dbReference type="Pfam" id="PF00501">
    <property type="entry name" value="AMP-binding"/>
    <property type="match status" value="1"/>
</dbReference>
<organism evidence="4 5">
    <name type="scientific">Oricola cellulosilytica</name>
    <dbReference type="NCBI Taxonomy" id="1429082"/>
    <lineage>
        <taxon>Bacteria</taxon>
        <taxon>Pseudomonadati</taxon>
        <taxon>Pseudomonadota</taxon>
        <taxon>Alphaproteobacteria</taxon>
        <taxon>Hyphomicrobiales</taxon>
        <taxon>Ahrensiaceae</taxon>
        <taxon>Oricola</taxon>
    </lineage>
</organism>
<dbReference type="Pfam" id="PF13193">
    <property type="entry name" value="AMP-binding_C"/>
    <property type="match status" value="1"/>
</dbReference>
<accession>A0A4R0PAA0</accession>
<dbReference type="GO" id="GO:0006631">
    <property type="term" value="P:fatty acid metabolic process"/>
    <property type="evidence" value="ECO:0007669"/>
    <property type="project" value="TreeGrafter"/>
</dbReference>
<dbReference type="Gene3D" id="3.30.300.30">
    <property type="match status" value="1"/>
</dbReference>
<comment type="caution">
    <text evidence="4">The sequence shown here is derived from an EMBL/GenBank/DDBJ whole genome shotgun (WGS) entry which is preliminary data.</text>
</comment>
<dbReference type="CDD" id="cd05941">
    <property type="entry name" value="MCS"/>
    <property type="match status" value="1"/>
</dbReference>
<dbReference type="InterPro" id="IPR025110">
    <property type="entry name" value="AMP-bd_C"/>
</dbReference>
<keyword evidence="5" id="KW-1185">Reference proteome</keyword>
<gene>
    <name evidence="4" type="ORF">E0D97_08770</name>
</gene>
<evidence type="ECO:0000313" key="5">
    <source>
        <dbReference type="Proteomes" id="UP000291301"/>
    </source>
</evidence>
<dbReference type="PANTHER" id="PTHR43201:SF8">
    <property type="entry name" value="ACYL-COA SYNTHETASE FAMILY MEMBER 3"/>
    <property type="match status" value="1"/>
</dbReference>
<dbReference type="Proteomes" id="UP000291301">
    <property type="component" value="Unassembled WGS sequence"/>
</dbReference>
<dbReference type="PANTHER" id="PTHR43201">
    <property type="entry name" value="ACYL-COA SYNTHETASE"/>
    <property type="match status" value="1"/>
</dbReference>
<dbReference type="InterPro" id="IPR045851">
    <property type="entry name" value="AMP-bd_C_sf"/>
</dbReference>
<sequence>MGNPLYDSLFARHAGKTTPFLYLRDGSIITHEAFLATTARFAHVLSDLELEPGDRCAVQVEKSTEALALYAACVQAGVVFLPLNTAYTADEVSYFVDNSGARLFVCDGTSAEAMKPMAKAADAMLETLDADGGGSLPERAREKPTDYPTVNRASGDLAAFLYTSGTTGRSKGAMLTQDNLLSNAETLVDYWQFTDQDVLLHALPIFHTHGLFVASNVTLLSGGSMIFLPKFDLDAMIALMPKATAMMGVPTFYTRLLGDPRFTRDLTAHMRVFISGSAPLLAETHVQFEERTGHRILERYGMTETNMNTSNPYDGERRAGTVGFPLPGVELKICDPTTGNQLANGEIGQIEVRGRNVFKGYWQMPDKTREELRDDGFFITGDLGKVDADGYVQIVGRNKDLIISGGYNIYPKEIELVLDDQPGVLESAVIGVPHPDFGETVVGVLVPENGATLDTEAIGDAVGKSLARFKHPRRLFVIEELPRNTMGKVQKNVLRERYGKAFA</sequence>
<feature type="domain" description="AMP-dependent synthetase/ligase" evidence="2">
    <location>
        <begin position="22"/>
        <end position="362"/>
    </location>
</feature>
<dbReference type="RefSeq" id="WP_131567933.1">
    <property type="nucleotide sequence ID" value="NZ_JAINFK010000002.1"/>
</dbReference>
<dbReference type="Gene3D" id="3.40.50.12780">
    <property type="entry name" value="N-terminal domain of ligase-like"/>
    <property type="match status" value="1"/>
</dbReference>
<reference evidence="4 5" key="1">
    <citation type="journal article" date="2015" name="Antonie Van Leeuwenhoek">
        <title>Oricola cellulosilytica gen. nov., sp. nov., a cellulose-degrading bacterium of the family Phyllobacteriaceae isolated from surface seashore water, and emended descriptions of Mesorhizobium loti and Phyllobacterium myrsinacearum.</title>
        <authorList>
            <person name="Hameed A."/>
            <person name="Shahina M."/>
            <person name="Lai W.A."/>
            <person name="Lin S.Y."/>
            <person name="Young L.S."/>
            <person name="Liu Y.C."/>
            <person name="Hsu Y.H."/>
            <person name="Young C.C."/>
        </authorList>
    </citation>
    <scope>NUCLEOTIDE SEQUENCE [LARGE SCALE GENOMIC DNA]</scope>
    <source>
        <strain evidence="4 5">KCTC 52183</strain>
    </source>
</reference>
<proteinExistence type="inferred from homology"/>
<dbReference type="NCBIfam" id="NF005702">
    <property type="entry name" value="PRK07514.1"/>
    <property type="match status" value="1"/>
</dbReference>